<dbReference type="Proteomes" id="UP000199564">
    <property type="component" value="Unassembled WGS sequence"/>
</dbReference>
<gene>
    <name evidence="2" type="ORF">SAMN04488519_101219</name>
</gene>
<dbReference type="InterPro" id="IPR036514">
    <property type="entry name" value="SGNH_hydro_sf"/>
</dbReference>
<dbReference type="Pfam" id="PF13472">
    <property type="entry name" value="Lipase_GDSL_2"/>
    <property type="match status" value="1"/>
</dbReference>
<dbReference type="RefSeq" id="WP_091649099.1">
    <property type="nucleotide sequence ID" value="NZ_FOVW01000001.1"/>
</dbReference>
<dbReference type="EMBL" id="FOVW01000001">
    <property type="protein sequence ID" value="SFN63825.1"/>
    <property type="molecule type" value="Genomic_DNA"/>
</dbReference>
<evidence type="ECO:0000313" key="2">
    <source>
        <dbReference type="EMBL" id="SFN63825.1"/>
    </source>
</evidence>
<dbReference type="PANTHER" id="PTHR30383">
    <property type="entry name" value="THIOESTERASE 1/PROTEASE 1/LYSOPHOSPHOLIPASE L1"/>
    <property type="match status" value="1"/>
</dbReference>
<organism evidence="2 3">
    <name type="scientific">Algoriphagus ornithinivorans</name>
    <dbReference type="NCBI Taxonomy" id="226506"/>
    <lineage>
        <taxon>Bacteria</taxon>
        <taxon>Pseudomonadati</taxon>
        <taxon>Bacteroidota</taxon>
        <taxon>Cytophagia</taxon>
        <taxon>Cytophagales</taxon>
        <taxon>Cyclobacteriaceae</taxon>
        <taxon>Algoriphagus</taxon>
    </lineage>
</organism>
<keyword evidence="3" id="KW-1185">Reference proteome</keyword>
<dbReference type="Gene3D" id="3.40.50.1110">
    <property type="entry name" value="SGNH hydrolase"/>
    <property type="match status" value="1"/>
</dbReference>
<evidence type="ECO:0000313" key="3">
    <source>
        <dbReference type="Proteomes" id="UP000199564"/>
    </source>
</evidence>
<accession>A0A1I5AN30</accession>
<proteinExistence type="predicted"/>
<dbReference type="AlphaFoldDB" id="A0A1I5AN30"/>
<dbReference type="STRING" id="226506.SAMN04488519_101219"/>
<evidence type="ECO:0000259" key="1">
    <source>
        <dbReference type="Pfam" id="PF13472"/>
    </source>
</evidence>
<reference evidence="3" key="1">
    <citation type="submission" date="2016-10" db="EMBL/GenBank/DDBJ databases">
        <authorList>
            <person name="Varghese N."/>
            <person name="Submissions S."/>
        </authorList>
    </citation>
    <scope>NUCLEOTIDE SEQUENCE [LARGE SCALE GENOMIC DNA]</scope>
    <source>
        <strain evidence="3">DSM 15282</strain>
    </source>
</reference>
<name>A0A1I5AN30_9BACT</name>
<sequence length="220" mass="25361">MKISQILFLFFLAFFVKAEVLFAQVVPFDQEVKAISERIDNAGWEPGGIVFTGSSSIRFWQSLVEEFPNRNIINTGFGGSKASDLEKHLFPLVIRFEPKKVFIYEGDNDIWADVNVSQIMESLDNIISRIQVINPYTEVVLISAKPSPSRWSKKESYVILNQMMAQYAQSKEQVEFLSVWDVLLDENGNPRPELYIQDQLHLNAEGYKLWSEAFRPFLKN</sequence>
<dbReference type="InterPro" id="IPR051532">
    <property type="entry name" value="Ester_Hydrolysis_Enzymes"/>
</dbReference>
<dbReference type="PANTHER" id="PTHR30383:SF5">
    <property type="entry name" value="SGNH HYDROLASE-TYPE ESTERASE DOMAIN-CONTAINING PROTEIN"/>
    <property type="match status" value="1"/>
</dbReference>
<feature type="domain" description="SGNH hydrolase-type esterase" evidence="1">
    <location>
        <begin position="54"/>
        <end position="209"/>
    </location>
</feature>
<dbReference type="SUPFAM" id="SSF52266">
    <property type="entry name" value="SGNH hydrolase"/>
    <property type="match status" value="1"/>
</dbReference>
<dbReference type="InterPro" id="IPR013830">
    <property type="entry name" value="SGNH_hydro"/>
</dbReference>
<protein>
    <submittedName>
        <fullName evidence="2">Lysophospholipase L1</fullName>
    </submittedName>
</protein>
<dbReference type="GO" id="GO:0004622">
    <property type="term" value="F:phosphatidylcholine lysophospholipase activity"/>
    <property type="evidence" value="ECO:0007669"/>
    <property type="project" value="TreeGrafter"/>
</dbReference>